<dbReference type="EMBL" id="CACVAS010000116">
    <property type="protein sequence ID" value="CAA6821566.1"/>
    <property type="molecule type" value="Genomic_DNA"/>
</dbReference>
<accession>A0A6S6U287</accession>
<proteinExistence type="predicted"/>
<protein>
    <submittedName>
        <fullName evidence="1">Uncharacterized protein</fullName>
    </submittedName>
</protein>
<sequence>MYNPISSEFFDQLTVAMERKIPSTIVYYANEEQESKKELQQTKALVETMELIDGFEFLVLDSKEKIKLSWVVTFNGKRHRAD</sequence>
<evidence type="ECO:0000313" key="1">
    <source>
        <dbReference type="EMBL" id="CAA6821566.1"/>
    </source>
</evidence>
<name>A0A6S6U287_9BACT</name>
<organism evidence="1">
    <name type="scientific">uncultured Sulfurovum sp</name>
    <dbReference type="NCBI Taxonomy" id="269237"/>
    <lineage>
        <taxon>Bacteria</taxon>
        <taxon>Pseudomonadati</taxon>
        <taxon>Campylobacterota</taxon>
        <taxon>Epsilonproteobacteria</taxon>
        <taxon>Campylobacterales</taxon>
        <taxon>Sulfurovaceae</taxon>
        <taxon>Sulfurovum</taxon>
        <taxon>environmental samples</taxon>
    </lineage>
</organism>
<reference evidence="1" key="1">
    <citation type="submission" date="2020-01" db="EMBL/GenBank/DDBJ databases">
        <authorList>
            <person name="Meier V. D."/>
            <person name="Meier V D."/>
        </authorList>
    </citation>
    <scope>NUCLEOTIDE SEQUENCE</scope>
    <source>
        <strain evidence="1">HLG_WM_MAG_01</strain>
    </source>
</reference>
<gene>
    <name evidence="1" type="ORF">HELGO_WM19056</name>
</gene>
<dbReference type="AlphaFoldDB" id="A0A6S6U287"/>